<accession>A0ABW5DWE6</accession>
<name>A0ABW5DWE6_9PROT</name>
<feature type="region of interest" description="Disordered" evidence="1">
    <location>
        <begin position="242"/>
        <end position="266"/>
    </location>
</feature>
<dbReference type="EMBL" id="JBHUIP010000012">
    <property type="protein sequence ID" value="MFD2264134.1"/>
    <property type="molecule type" value="Genomic_DNA"/>
</dbReference>
<protein>
    <submittedName>
        <fullName evidence="2">DUF1194 domain-containing protein</fullName>
    </submittedName>
</protein>
<dbReference type="Gene3D" id="3.40.50.410">
    <property type="entry name" value="von Willebrand factor, type A domain"/>
    <property type="match status" value="1"/>
</dbReference>
<dbReference type="Pfam" id="PF06707">
    <property type="entry name" value="DUF1194"/>
    <property type="match status" value="1"/>
</dbReference>
<dbReference type="InterPro" id="IPR036465">
    <property type="entry name" value="vWFA_dom_sf"/>
</dbReference>
<evidence type="ECO:0000313" key="2">
    <source>
        <dbReference type="EMBL" id="MFD2264134.1"/>
    </source>
</evidence>
<sequence length="266" mass="29048">MAHVQRLWQRFIRKLFRPLLLALLASLLPIASASARVVDLLLVLAVDISRSVDSEEFQLQRQGYAQALTHPEILAAIQSGSIGAIAISYIEWSGADQQVLILDWTVIENEESARMAAGRILEADRSFYGYTSISEAIKKGTSLIASAPHEGMRQVIDVSGDGSNNSGAPVTVARDEAVKAGIVINGLPILNDRPNPFGQLDQKLDEYYRNFVIGGPGAFMEPARDFQAFAAAVRAKLVKEIAGMPDPRPNDGRLAELTPDLQDRQR</sequence>
<proteinExistence type="predicted"/>
<evidence type="ECO:0000256" key="1">
    <source>
        <dbReference type="SAM" id="MobiDB-lite"/>
    </source>
</evidence>
<dbReference type="SUPFAM" id="SSF53300">
    <property type="entry name" value="vWA-like"/>
    <property type="match status" value="1"/>
</dbReference>
<reference evidence="3" key="1">
    <citation type="journal article" date="2019" name="Int. J. Syst. Evol. Microbiol.">
        <title>The Global Catalogue of Microorganisms (GCM) 10K type strain sequencing project: providing services to taxonomists for standard genome sequencing and annotation.</title>
        <authorList>
            <consortium name="The Broad Institute Genomics Platform"/>
            <consortium name="The Broad Institute Genome Sequencing Center for Infectious Disease"/>
            <person name="Wu L."/>
            <person name="Ma J."/>
        </authorList>
    </citation>
    <scope>NUCLEOTIDE SEQUENCE [LARGE SCALE GENOMIC DNA]</scope>
    <source>
        <strain evidence="3">CGMCC 1.19062</strain>
    </source>
</reference>
<dbReference type="Proteomes" id="UP001597295">
    <property type="component" value="Unassembled WGS sequence"/>
</dbReference>
<keyword evidence="3" id="KW-1185">Reference proteome</keyword>
<comment type="caution">
    <text evidence="2">The sequence shown here is derived from an EMBL/GenBank/DDBJ whole genome shotgun (WGS) entry which is preliminary data.</text>
</comment>
<gene>
    <name evidence="2" type="ORF">ACFSM5_14630</name>
</gene>
<dbReference type="RefSeq" id="WP_379877173.1">
    <property type="nucleotide sequence ID" value="NZ_JBHUIP010000012.1"/>
</dbReference>
<evidence type="ECO:0000313" key="3">
    <source>
        <dbReference type="Proteomes" id="UP001597295"/>
    </source>
</evidence>
<organism evidence="2 3">
    <name type="scientific">Lacibacterium aquatile</name>
    <dbReference type="NCBI Taxonomy" id="1168082"/>
    <lineage>
        <taxon>Bacteria</taxon>
        <taxon>Pseudomonadati</taxon>
        <taxon>Pseudomonadota</taxon>
        <taxon>Alphaproteobacteria</taxon>
        <taxon>Rhodospirillales</taxon>
        <taxon>Rhodospirillaceae</taxon>
    </lineage>
</organism>
<dbReference type="InterPro" id="IPR010607">
    <property type="entry name" value="DUF1194"/>
</dbReference>